<dbReference type="Proteomes" id="UP000820818">
    <property type="component" value="Linkage Group LG6"/>
</dbReference>
<dbReference type="EMBL" id="WJBH02000006">
    <property type="protein sequence ID" value="KAI9557065.1"/>
    <property type="molecule type" value="Genomic_DNA"/>
</dbReference>
<keyword evidence="2" id="KW-1185">Reference proteome</keyword>
<accession>A0AAD5L6G8</accession>
<gene>
    <name evidence="1" type="ORF">GHT06_016863</name>
</gene>
<evidence type="ECO:0000313" key="1">
    <source>
        <dbReference type="EMBL" id="KAI9557065.1"/>
    </source>
</evidence>
<sequence>MNVVNQSRPPAVCTEICAISPSANRLGRFWSSIRSHDQSGFRFDRQNST</sequence>
<reference evidence="1 2" key="1">
    <citation type="submission" date="2022-05" db="EMBL/GenBank/DDBJ databases">
        <title>A multi-omics perspective on studying reproductive biology in Daphnia sinensis.</title>
        <authorList>
            <person name="Jia J."/>
        </authorList>
    </citation>
    <scope>NUCLEOTIDE SEQUENCE [LARGE SCALE GENOMIC DNA]</scope>
    <source>
        <strain evidence="1 2">WSL</strain>
    </source>
</reference>
<name>A0AAD5L6G8_9CRUS</name>
<protein>
    <submittedName>
        <fullName evidence="1">Uncharacterized protein</fullName>
    </submittedName>
</protein>
<comment type="caution">
    <text evidence="1">The sequence shown here is derived from an EMBL/GenBank/DDBJ whole genome shotgun (WGS) entry which is preliminary data.</text>
</comment>
<dbReference type="AlphaFoldDB" id="A0AAD5L6G8"/>
<organism evidence="1 2">
    <name type="scientific">Daphnia sinensis</name>
    <dbReference type="NCBI Taxonomy" id="1820382"/>
    <lineage>
        <taxon>Eukaryota</taxon>
        <taxon>Metazoa</taxon>
        <taxon>Ecdysozoa</taxon>
        <taxon>Arthropoda</taxon>
        <taxon>Crustacea</taxon>
        <taxon>Branchiopoda</taxon>
        <taxon>Diplostraca</taxon>
        <taxon>Cladocera</taxon>
        <taxon>Anomopoda</taxon>
        <taxon>Daphniidae</taxon>
        <taxon>Daphnia</taxon>
        <taxon>Daphnia similis group</taxon>
    </lineage>
</organism>
<evidence type="ECO:0000313" key="2">
    <source>
        <dbReference type="Proteomes" id="UP000820818"/>
    </source>
</evidence>
<proteinExistence type="predicted"/>